<dbReference type="AlphaFoldDB" id="A0A8H2VWR0"/>
<name>A0A8H2VWR0_9HELO</name>
<sequence length="311" mass="34408">MDVRTKMELAEKKEDEGAANKPIIIEDDDDDVHKGLEMPFIAVMEPRSNVGFRNHRVHQGVQNGIADIRRQQATQPPIGYEPATPRFQEIGNRVEANSFPRRTFMNRWNEPSVSQSLPGNVRRHMGMNMVNGNNNDNGRGRASPEGYDSYDFGYSSILNVPRQMVQPVGNYMVGAPEKRGPATDMEMVDAQYGYGRNNVQATNGPYFSSRVSSNGGVYGRLINVPRHSGDPDPYYVSPYRMNAGGYGNMQSIPRQSGQLRHHVSPQGTNPESHGSVANIPRYSRQPQATIAPTVAASECRNIEGAATGRSE</sequence>
<gene>
    <name evidence="2" type="ORF">SCLTRI_LOCUS6200</name>
</gene>
<organism evidence="2 3">
    <name type="scientific">Sclerotinia trifoliorum</name>
    <dbReference type="NCBI Taxonomy" id="28548"/>
    <lineage>
        <taxon>Eukaryota</taxon>
        <taxon>Fungi</taxon>
        <taxon>Dikarya</taxon>
        <taxon>Ascomycota</taxon>
        <taxon>Pezizomycotina</taxon>
        <taxon>Leotiomycetes</taxon>
        <taxon>Helotiales</taxon>
        <taxon>Sclerotiniaceae</taxon>
        <taxon>Sclerotinia</taxon>
    </lineage>
</organism>
<evidence type="ECO:0000313" key="3">
    <source>
        <dbReference type="Proteomes" id="UP000624404"/>
    </source>
</evidence>
<comment type="caution">
    <text evidence="2">The sequence shown here is derived from an EMBL/GenBank/DDBJ whole genome shotgun (WGS) entry which is preliminary data.</text>
</comment>
<protein>
    <submittedName>
        <fullName evidence="2">Cd99ecf4-b2f4-47fc-a721-9feb83e80d30-CDS</fullName>
    </submittedName>
</protein>
<dbReference type="OrthoDB" id="10429266at2759"/>
<feature type="region of interest" description="Disordered" evidence="1">
    <location>
        <begin position="253"/>
        <end position="278"/>
    </location>
</feature>
<keyword evidence="3" id="KW-1185">Reference proteome</keyword>
<dbReference type="Proteomes" id="UP000624404">
    <property type="component" value="Unassembled WGS sequence"/>
</dbReference>
<proteinExistence type="predicted"/>
<dbReference type="EMBL" id="CAJHIA010000019">
    <property type="protein sequence ID" value="CAD6446294.1"/>
    <property type="molecule type" value="Genomic_DNA"/>
</dbReference>
<reference evidence="2" key="1">
    <citation type="submission" date="2020-10" db="EMBL/GenBank/DDBJ databases">
        <authorList>
            <person name="Kusch S."/>
        </authorList>
    </citation>
    <scope>NUCLEOTIDE SEQUENCE</scope>
    <source>
        <strain evidence="2">SwB9</strain>
    </source>
</reference>
<accession>A0A8H2VWR0</accession>
<evidence type="ECO:0000313" key="2">
    <source>
        <dbReference type="EMBL" id="CAD6446294.1"/>
    </source>
</evidence>
<evidence type="ECO:0000256" key="1">
    <source>
        <dbReference type="SAM" id="MobiDB-lite"/>
    </source>
</evidence>